<dbReference type="GO" id="GO:0001837">
    <property type="term" value="P:epithelial to mesenchymal transition"/>
    <property type="evidence" value="ECO:0007669"/>
    <property type="project" value="TreeGrafter"/>
</dbReference>
<feature type="region of interest" description="Disordered" evidence="10">
    <location>
        <begin position="878"/>
        <end position="912"/>
    </location>
</feature>
<dbReference type="InterPro" id="IPR042235">
    <property type="entry name" value="ZP-C_dom"/>
</dbReference>
<feature type="transmembrane region" description="Helical" evidence="11">
    <location>
        <begin position="848"/>
        <end position="870"/>
    </location>
</feature>
<dbReference type="Pfam" id="PF00100">
    <property type="entry name" value="Zona_pellucida"/>
    <property type="match status" value="1"/>
</dbReference>
<dbReference type="InterPro" id="IPR055356">
    <property type="entry name" value="ZP-N"/>
</dbReference>
<dbReference type="InterPro" id="IPR001507">
    <property type="entry name" value="ZP_dom"/>
</dbReference>
<keyword evidence="9" id="KW-0325">Glycoprotein</keyword>
<keyword evidence="5" id="KW-0732">Signal</keyword>
<evidence type="ECO:0000256" key="8">
    <source>
        <dbReference type="ARBA" id="ARBA00023157"/>
    </source>
</evidence>
<evidence type="ECO:0000313" key="13">
    <source>
        <dbReference type="EMBL" id="TNM87716.1"/>
    </source>
</evidence>
<evidence type="ECO:0000256" key="1">
    <source>
        <dbReference type="ARBA" id="ARBA00004251"/>
    </source>
</evidence>
<evidence type="ECO:0000256" key="11">
    <source>
        <dbReference type="SAM" id="Phobius"/>
    </source>
</evidence>
<sequence length="912" mass="100545">MQVLFQHRPHNRMKSAKLLRQKNHLYASERRQLQRSSLGRFLETLPDKGTIDANSWTLTRTSYKLRQTFMTSRKTTRSSHERLRDSRTMARRSTILLLLLTICCLGSTEPLFRSPCELLPVGLGHPVQAMLKSFTAMSGCASRGTISLPQEVHIINLRGHEAEGVSNPFPQVELHLKPIQSLLRHQKPLVFVLNSPQQLMWKIKTENLAPGIKHTFHVSEGSEVIFLPGNFSLACQIQNENLPHGNEHLLNWAQKKYSAVTSFTELKTTQDIYIKVGEDPVFSDTCKIDTKFLSLNYLGSYMEPQPSKGCILSGPDKDREVHIVELQAPNSSSAFQVDVIVELRPMKDGILLHRDVVLLLRCAKSVNWVIQTHGVGGRLVIVASDTISVSSNPEGAVQLVKSPKQRLPSGSQALIMWAGDHGYNPVTSYTNTPVANHFSIHLRESVVVDPTKSMFPPDLSILRHTDPRPGEGAVSGRSSLPFPFPPPVDFPPHSHNRPWENIDAEDHQDALNIGHSVQCEDTKMVVSIEKESLKANGFTNANLVLQDPSCKASVNSTHYILETPLTGCQTTVYPIQGSPMALYINSVSISRAENPDASGGPLGFVNIKDLMFPRDPSELERKATDTAEHQSIIVFNCTYRRNQPSSDTLPSIVPVPGTDPVKNASFTIELYDTLPFNNPSRQAFYTVSQNQQVFAEVTSAASEPELSFTIISCFISPNSNPAVTSDYTLIEMVCPKDDSVKFYPQRDVPFSRAHVEKKHFAFKFNSKFNLSLLFLHCEMSLCSKVSQTDSNLPPCLKSNDTCDSISLSNIMIMMMNTKISTKPLVVLDVPPGQAPSPDPVAALDTPTVVGIAFAAFVIGALLTGALWFIYSHTGETAGTQELQKPPPTSENSSTAHSAGSTQSTPCSSSSTA</sequence>
<keyword evidence="2" id="KW-1003">Cell membrane</keyword>
<dbReference type="GO" id="GO:0005539">
    <property type="term" value="F:glycosaminoglycan binding"/>
    <property type="evidence" value="ECO:0007669"/>
    <property type="project" value="TreeGrafter"/>
</dbReference>
<gene>
    <name evidence="13" type="ORF">fugu_005937</name>
</gene>
<dbReference type="GO" id="GO:0005024">
    <property type="term" value="F:transforming growth factor beta receptor activity"/>
    <property type="evidence" value="ECO:0007669"/>
    <property type="project" value="TreeGrafter"/>
</dbReference>
<reference evidence="13 14" key="1">
    <citation type="submission" date="2019-04" db="EMBL/GenBank/DDBJ databases">
        <title>The sequence and de novo assembly of Takifugu bimaculatus genome using PacBio and Hi-C technologies.</title>
        <authorList>
            <person name="Xu P."/>
            <person name="Liu B."/>
            <person name="Zhou Z."/>
        </authorList>
    </citation>
    <scope>NUCLEOTIDE SEQUENCE [LARGE SCALE GENOMIC DNA]</scope>
    <source>
        <strain evidence="13">TB-2018</strain>
        <tissue evidence="13">Muscle</tissue>
    </source>
</reference>
<dbReference type="GO" id="GO:0016477">
    <property type="term" value="P:cell migration"/>
    <property type="evidence" value="ECO:0007669"/>
    <property type="project" value="TreeGrafter"/>
</dbReference>
<dbReference type="Gene3D" id="2.60.40.3210">
    <property type="entry name" value="Zona pellucida, ZP-N domain"/>
    <property type="match status" value="1"/>
</dbReference>
<keyword evidence="3" id="KW-0597">Phosphoprotein</keyword>
<evidence type="ECO:0000256" key="10">
    <source>
        <dbReference type="SAM" id="MobiDB-lite"/>
    </source>
</evidence>
<dbReference type="Pfam" id="PF26060">
    <property type="entry name" value="TGFBR3_N"/>
    <property type="match status" value="2"/>
</dbReference>
<dbReference type="Proteomes" id="UP000516260">
    <property type="component" value="Chromosome 6"/>
</dbReference>
<accession>A0A4Z2B854</accession>
<dbReference type="PANTHER" id="PTHR14002:SF30">
    <property type="entry name" value="TRANSFORMING GROWTH FACTOR BETA RECEPTOR III"/>
    <property type="match status" value="1"/>
</dbReference>
<dbReference type="Pfam" id="PF23344">
    <property type="entry name" value="ZP-N"/>
    <property type="match status" value="1"/>
</dbReference>
<keyword evidence="8" id="KW-1015">Disulfide bond</keyword>
<dbReference type="GO" id="GO:0050431">
    <property type="term" value="F:transforming growth factor beta binding"/>
    <property type="evidence" value="ECO:0007669"/>
    <property type="project" value="TreeGrafter"/>
</dbReference>
<dbReference type="EMBL" id="SWLE01000019">
    <property type="protein sequence ID" value="TNM87716.1"/>
    <property type="molecule type" value="Genomic_DNA"/>
</dbReference>
<dbReference type="AlphaFoldDB" id="A0A4Z2B854"/>
<feature type="domain" description="ZP" evidence="12">
    <location>
        <begin position="518"/>
        <end position="802"/>
    </location>
</feature>
<dbReference type="InterPro" id="IPR058899">
    <property type="entry name" value="TGFBR3/Endoglin-like_N"/>
</dbReference>
<proteinExistence type="predicted"/>
<evidence type="ECO:0000259" key="12">
    <source>
        <dbReference type="PROSITE" id="PS51034"/>
    </source>
</evidence>
<comment type="caution">
    <text evidence="13">The sequence shown here is derived from an EMBL/GenBank/DDBJ whole genome shotgun (WGS) entry which is preliminary data.</text>
</comment>
<keyword evidence="4 11" id="KW-0812">Transmembrane</keyword>
<evidence type="ECO:0000256" key="9">
    <source>
        <dbReference type="ARBA" id="ARBA00023180"/>
    </source>
</evidence>
<evidence type="ECO:0000256" key="3">
    <source>
        <dbReference type="ARBA" id="ARBA00022553"/>
    </source>
</evidence>
<feature type="compositionally biased region" description="Low complexity" evidence="10">
    <location>
        <begin position="897"/>
        <end position="912"/>
    </location>
</feature>
<evidence type="ECO:0000256" key="5">
    <source>
        <dbReference type="ARBA" id="ARBA00022729"/>
    </source>
</evidence>
<evidence type="ECO:0000256" key="4">
    <source>
        <dbReference type="ARBA" id="ARBA00022692"/>
    </source>
</evidence>
<keyword evidence="6 11" id="KW-1133">Transmembrane helix</keyword>
<evidence type="ECO:0000256" key="6">
    <source>
        <dbReference type="ARBA" id="ARBA00022989"/>
    </source>
</evidence>
<organism evidence="13 14">
    <name type="scientific">Takifugu bimaculatus</name>
    <dbReference type="NCBI Taxonomy" id="433685"/>
    <lineage>
        <taxon>Eukaryota</taxon>
        <taxon>Metazoa</taxon>
        <taxon>Chordata</taxon>
        <taxon>Craniata</taxon>
        <taxon>Vertebrata</taxon>
        <taxon>Euteleostomi</taxon>
        <taxon>Actinopterygii</taxon>
        <taxon>Neopterygii</taxon>
        <taxon>Teleostei</taxon>
        <taxon>Neoteleostei</taxon>
        <taxon>Acanthomorphata</taxon>
        <taxon>Eupercaria</taxon>
        <taxon>Tetraodontiformes</taxon>
        <taxon>Tetradontoidea</taxon>
        <taxon>Tetraodontidae</taxon>
        <taxon>Takifugu</taxon>
    </lineage>
</organism>
<dbReference type="PROSITE" id="PS51034">
    <property type="entry name" value="ZP_2"/>
    <property type="match status" value="1"/>
</dbReference>
<dbReference type="InterPro" id="IPR055355">
    <property type="entry name" value="ZP-C"/>
</dbReference>
<evidence type="ECO:0000256" key="7">
    <source>
        <dbReference type="ARBA" id="ARBA00023136"/>
    </source>
</evidence>
<dbReference type="PANTHER" id="PTHR14002">
    <property type="entry name" value="ENDOGLIN/TGF-BETA RECEPTOR TYPE III"/>
    <property type="match status" value="1"/>
</dbReference>
<dbReference type="SMART" id="SM00241">
    <property type="entry name" value="ZP"/>
    <property type="match status" value="1"/>
</dbReference>
<dbReference type="Gene3D" id="2.60.40.4100">
    <property type="entry name" value="Zona pellucida, ZP-C domain"/>
    <property type="match status" value="1"/>
</dbReference>
<keyword evidence="7 11" id="KW-0472">Membrane</keyword>
<dbReference type="GO" id="GO:0007179">
    <property type="term" value="P:transforming growth factor beta receptor signaling pathway"/>
    <property type="evidence" value="ECO:0007669"/>
    <property type="project" value="TreeGrafter"/>
</dbReference>
<protein>
    <recommendedName>
        <fullName evidence="12">ZP domain-containing protein</fullName>
    </recommendedName>
</protein>
<dbReference type="GO" id="GO:0017015">
    <property type="term" value="P:regulation of transforming growth factor beta receptor signaling pathway"/>
    <property type="evidence" value="ECO:0007669"/>
    <property type="project" value="TreeGrafter"/>
</dbReference>
<comment type="subcellular location">
    <subcellularLocation>
        <location evidence="1">Cell membrane</location>
        <topology evidence="1">Single-pass type I membrane protein</topology>
    </subcellularLocation>
</comment>
<evidence type="ECO:0000256" key="2">
    <source>
        <dbReference type="ARBA" id="ARBA00022475"/>
    </source>
</evidence>
<evidence type="ECO:0000313" key="14">
    <source>
        <dbReference type="Proteomes" id="UP000516260"/>
    </source>
</evidence>
<keyword evidence="14" id="KW-1185">Reference proteome</keyword>
<name>A0A4Z2B854_9TELE</name>
<dbReference type="GO" id="GO:0005114">
    <property type="term" value="F:type II transforming growth factor beta receptor binding"/>
    <property type="evidence" value="ECO:0007669"/>
    <property type="project" value="TreeGrafter"/>
</dbReference>